<keyword evidence="2 6" id="KW-0328">Glycosyltransferase</keyword>
<feature type="compositionally biased region" description="Low complexity" evidence="4">
    <location>
        <begin position="257"/>
        <end position="270"/>
    </location>
</feature>
<dbReference type="PANTHER" id="PTHR43685">
    <property type="entry name" value="GLYCOSYLTRANSFERASE"/>
    <property type="match status" value="1"/>
</dbReference>
<protein>
    <submittedName>
        <fullName evidence="6">Glycosyltransferase</fullName>
        <ecNumber evidence="6">2.4.-.-</ecNumber>
    </submittedName>
</protein>
<comment type="caution">
    <text evidence="6">The sequence shown here is derived from an EMBL/GenBank/DDBJ whole genome shotgun (WGS) entry which is preliminary data.</text>
</comment>
<dbReference type="InterPro" id="IPR050834">
    <property type="entry name" value="Glycosyltransf_2"/>
</dbReference>
<dbReference type="CDD" id="cd00761">
    <property type="entry name" value="Glyco_tranf_GTA_type"/>
    <property type="match status" value="1"/>
</dbReference>
<accession>A0ABV9Z7A0</accession>
<evidence type="ECO:0000256" key="4">
    <source>
        <dbReference type="SAM" id="MobiDB-lite"/>
    </source>
</evidence>
<sequence length="504" mass="54660">MSMTENASISKALIFMTARNCEKYVPDSLASLARQTLRDVHVLFIDDCSEDKTGAVAQQLLGDLFPARHTFIRNETRLGKARNAWEHLRPLTGIAEFVAVLDGDDQLVETTILDQMSTAYRNGKDVVWTNYITDKGLIGSNGPLNPDLPLRPQGWKTSHFFSFRASLFDTVPEHCFKDRDGEWLQAACDIALAMPMIDQTREYEYIPVNAYRYTSANPNSHHNLDATSSGLNSTVQAKNFRELFTRAPLPLLKQVQAEAAAPAPSQAPAAAPTPLPGPAQTLPPADRIAIASALNHVGTWQDLAGGMLMVECPHLMNALAFGGQSQMTPIQAWALRGLLQNRGADARILHIGATRSALVLAALSSLTDGRITSLCASAPEAEELRVRIAASGLADRVEIVETNVVQAIFDEFSGPFPDIRVIEEGTKFDFVMIDLPPTLPQASALVSLSVVANYLSPEGFALCLLARDRATEALAEERWRPISNGLSFCPNALGGSGLMIAGGR</sequence>
<dbReference type="InterPro" id="IPR029044">
    <property type="entry name" value="Nucleotide-diphossugar_trans"/>
</dbReference>
<dbReference type="SUPFAM" id="SSF53448">
    <property type="entry name" value="Nucleotide-diphospho-sugar transferases"/>
    <property type="match status" value="1"/>
</dbReference>
<evidence type="ECO:0000259" key="5">
    <source>
        <dbReference type="Pfam" id="PF00535"/>
    </source>
</evidence>
<dbReference type="Gene3D" id="3.40.50.150">
    <property type="entry name" value="Vaccinia Virus protein VP39"/>
    <property type="match status" value="1"/>
</dbReference>
<comment type="similarity">
    <text evidence="1">Belongs to the glycosyltransferase 2 family.</text>
</comment>
<dbReference type="Gene3D" id="3.90.550.10">
    <property type="entry name" value="Spore Coat Polysaccharide Biosynthesis Protein SpsA, Chain A"/>
    <property type="match status" value="1"/>
</dbReference>
<proteinExistence type="inferred from homology"/>
<keyword evidence="7" id="KW-1185">Reference proteome</keyword>
<dbReference type="SUPFAM" id="SSF53335">
    <property type="entry name" value="S-adenosyl-L-methionine-dependent methyltransferases"/>
    <property type="match status" value="1"/>
</dbReference>
<dbReference type="InterPro" id="IPR029063">
    <property type="entry name" value="SAM-dependent_MTases_sf"/>
</dbReference>
<reference evidence="7" key="1">
    <citation type="journal article" date="2019" name="Int. J. Syst. Evol. Microbiol.">
        <title>The Global Catalogue of Microorganisms (GCM) 10K type strain sequencing project: providing services to taxonomists for standard genome sequencing and annotation.</title>
        <authorList>
            <consortium name="The Broad Institute Genomics Platform"/>
            <consortium name="The Broad Institute Genome Sequencing Center for Infectious Disease"/>
            <person name="Wu L."/>
            <person name="Ma J."/>
        </authorList>
    </citation>
    <scope>NUCLEOTIDE SEQUENCE [LARGE SCALE GENOMIC DNA]</scope>
    <source>
        <strain evidence="7">CGMCC 1.16444</strain>
    </source>
</reference>
<evidence type="ECO:0000313" key="7">
    <source>
        <dbReference type="Proteomes" id="UP001595796"/>
    </source>
</evidence>
<dbReference type="RefSeq" id="WP_379771691.1">
    <property type="nucleotide sequence ID" value="NZ_JBHSJF010000008.1"/>
</dbReference>
<dbReference type="InterPro" id="IPR001173">
    <property type="entry name" value="Glyco_trans_2-like"/>
</dbReference>
<evidence type="ECO:0000256" key="2">
    <source>
        <dbReference type="ARBA" id="ARBA00022676"/>
    </source>
</evidence>
<evidence type="ECO:0000256" key="1">
    <source>
        <dbReference type="ARBA" id="ARBA00006739"/>
    </source>
</evidence>
<name>A0ABV9Z7A0_9HYPH</name>
<feature type="region of interest" description="Disordered" evidence="4">
    <location>
        <begin position="257"/>
        <end position="282"/>
    </location>
</feature>
<dbReference type="Proteomes" id="UP001595796">
    <property type="component" value="Unassembled WGS sequence"/>
</dbReference>
<organism evidence="6 7">
    <name type="scientific">Flaviflagellibacter deserti</name>
    <dbReference type="NCBI Taxonomy" id="2267266"/>
    <lineage>
        <taxon>Bacteria</taxon>
        <taxon>Pseudomonadati</taxon>
        <taxon>Pseudomonadota</taxon>
        <taxon>Alphaproteobacteria</taxon>
        <taxon>Hyphomicrobiales</taxon>
        <taxon>Flaviflagellibacter</taxon>
    </lineage>
</organism>
<dbReference type="PANTHER" id="PTHR43685:SF5">
    <property type="entry name" value="GLYCOSYLTRANSFERASE EPSE-RELATED"/>
    <property type="match status" value="1"/>
</dbReference>
<evidence type="ECO:0000256" key="3">
    <source>
        <dbReference type="ARBA" id="ARBA00022679"/>
    </source>
</evidence>
<gene>
    <name evidence="6" type="ORF">ACFPFW_17270</name>
</gene>
<dbReference type="EC" id="2.4.-.-" evidence="6"/>
<feature type="domain" description="Glycosyltransferase 2-like" evidence="5">
    <location>
        <begin position="14"/>
        <end position="142"/>
    </location>
</feature>
<evidence type="ECO:0000313" key="6">
    <source>
        <dbReference type="EMBL" id="MFC5069768.1"/>
    </source>
</evidence>
<keyword evidence="3 6" id="KW-0808">Transferase</keyword>
<dbReference type="GO" id="GO:0016757">
    <property type="term" value="F:glycosyltransferase activity"/>
    <property type="evidence" value="ECO:0007669"/>
    <property type="project" value="UniProtKB-KW"/>
</dbReference>
<dbReference type="Pfam" id="PF00535">
    <property type="entry name" value="Glycos_transf_2"/>
    <property type="match status" value="1"/>
</dbReference>
<dbReference type="EMBL" id="JBHSJF010000008">
    <property type="protein sequence ID" value="MFC5069768.1"/>
    <property type="molecule type" value="Genomic_DNA"/>
</dbReference>